<dbReference type="RefSeq" id="WP_179794441.1">
    <property type="nucleotide sequence ID" value="NZ_BAABHP010000021.1"/>
</dbReference>
<protein>
    <recommendedName>
        <fullName evidence="3">Head-to-tail adaptor</fullName>
    </recommendedName>
</protein>
<dbReference type="Proteomes" id="UP000535890">
    <property type="component" value="Unassembled WGS sequence"/>
</dbReference>
<keyword evidence="2" id="KW-1185">Reference proteome</keyword>
<dbReference type="EMBL" id="JACCBN010000001">
    <property type="protein sequence ID" value="NYD36817.1"/>
    <property type="molecule type" value="Genomic_DNA"/>
</dbReference>
<name>A0A7Y9J628_9PSEU</name>
<dbReference type="AlphaFoldDB" id="A0A7Y9J628"/>
<organism evidence="1 2">
    <name type="scientific">Actinomycetospora corticicola</name>
    <dbReference type="NCBI Taxonomy" id="663602"/>
    <lineage>
        <taxon>Bacteria</taxon>
        <taxon>Bacillati</taxon>
        <taxon>Actinomycetota</taxon>
        <taxon>Actinomycetes</taxon>
        <taxon>Pseudonocardiales</taxon>
        <taxon>Pseudonocardiaceae</taxon>
        <taxon>Actinomycetospora</taxon>
    </lineage>
</organism>
<dbReference type="InterPro" id="IPR018963">
    <property type="entry name" value="Mycophage_D29_Gp19"/>
</dbReference>
<dbReference type="Pfam" id="PF09355">
    <property type="entry name" value="Phage_Gp19"/>
    <property type="match status" value="1"/>
</dbReference>
<sequence>MPSITAVDDIRDRYEGVIPTAQETRIGTHIADAERLLRRRVPRLDERLAAGEVDVEDVKRIVAQAVIRYIRNPAGYTQRSTTEGPFSSGASYSAAALAAAGELRFSEDELDDLRSPADRLAVGVAHQSLPGWRVP</sequence>
<evidence type="ECO:0000313" key="2">
    <source>
        <dbReference type="Proteomes" id="UP000535890"/>
    </source>
</evidence>
<comment type="caution">
    <text evidence="1">The sequence shown here is derived from an EMBL/GenBank/DDBJ whole genome shotgun (WGS) entry which is preliminary data.</text>
</comment>
<gene>
    <name evidence="1" type="ORF">BJ983_002919</name>
</gene>
<proteinExistence type="predicted"/>
<reference evidence="1 2" key="1">
    <citation type="submission" date="2020-07" db="EMBL/GenBank/DDBJ databases">
        <title>Sequencing the genomes of 1000 actinobacteria strains.</title>
        <authorList>
            <person name="Klenk H.-P."/>
        </authorList>
    </citation>
    <scope>NUCLEOTIDE SEQUENCE [LARGE SCALE GENOMIC DNA]</scope>
    <source>
        <strain evidence="1 2">DSM 45772</strain>
    </source>
</reference>
<accession>A0A7Y9J628</accession>
<evidence type="ECO:0008006" key="3">
    <source>
        <dbReference type="Google" id="ProtNLM"/>
    </source>
</evidence>
<evidence type="ECO:0000313" key="1">
    <source>
        <dbReference type="EMBL" id="NYD36817.1"/>
    </source>
</evidence>